<gene>
    <name evidence="2" type="ORF">mMyoMyo1_010032</name>
</gene>
<reference evidence="2 3" key="1">
    <citation type="journal article" date="2020" name="Nature">
        <title>Six reference-quality genomes reveal evolution of bat adaptations.</title>
        <authorList>
            <person name="Jebb D."/>
            <person name="Huang Z."/>
            <person name="Pippel M."/>
            <person name="Hughes G.M."/>
            <person name="Lavrichenko K."/>
            <person name="Devanna P."/>
            <person name="Winkler S."/>
            <person name="Jermiin L.S."/>
            <person name="Skirmuntt E.C."/>
            <person name="Katzourakis A."/>
            <person name="Burkitt-Gray L."/>
            <person name="Ray D.A."/>
            <person name="Sullivan K.A.M."/>
            <person name="Roscito J.G."/>
            <person name="Kirilenko B.M."/>
            <person name="Davalos L.M."/>
            <person name="Corthals A.P."/>
            <person name="Power M.L."/>
            <person name="Jones G."/>
            <person name="Ransome R.D."/>
            <person name="Dechmann D.K.N."/>
            <person name="Locatelli A.G."/>
            <person name="Puechmaille S.J."/>
            <person name="Fedrigo O."/>
            <person name="Jarvis E.D."/>
            <person name="Hiller M."/>
            <person name="Vernes S.C."/>
            <person name="Myers E.W."/>
            <person name="Teeling E.C."/>
        </authorList>
    </citation>
    <scope>NUCLEOTIDE SEQUENCE [LARGE SCALE GENOMIC DNA]</scope>
    <source>
        <strain evidence="2">MMyoMyo1</strain>
        <tissue evidence="2">Flight muscle</tissue>
    </source>
</reference>
<dbReference type="Proteomes" id="UP000527355">
    <property type="component" value="Unassembled WGS sequence"/>
</dbReference>
<feature type="region of interest" description="Disordered" evidence="1">
    <location>
        <begin position="169"/>
        <end position="217"/>
    </location>
</feature>
<dbReference type="AlphaFoldDB" id="A0A7J7S285"/>
<feature type="compositionally biased region" description="Basic and acidic residues" evidence="1">
    <location>
        <begin position="37"/>
        <end position="49"/>
    </location>
</feature>
<evidence type="ECO:0000313" key="3">
    <source>
        <dbReference type="Proteomes" id="UP000527355"/>
    </source>
</evidence>
<evidence type="ECO:0000313" key="2">
    <source>
        <dbReference type="EMBL" id="KAF6282384.1"/>
    </source>
</evidence>
<accession>A0A7J7S285</accession>
<name>A0A7J7S285_MYOMY</name>
<evidence type="ECO:0000256" key="1">
    <source>
        <dbReference type="SAM" id="MobiDB-lite"/>
    </source>
</evidence>
<protein>
    <submittedName>
        <fullName evidence="2">Uncharacterized protein</fullName>
    </submittedName>
</protein>
<dbReference type="EMBL" id="JABWUV010000020">
    <property type="protein sequence ID" value="KAF6282384.1"/>
    <property type="molecule type" value="Genomic_DNA"/>
</dbReference>
<feature type="region of interest" description="Disordered" evidence="1">
    <location>
        <begin position="37"/>
        <end position="151"/>
    </location>
</feature>
<organism evidence="2 3">
    <name type="scientific">Myotis myotis</name>
    <name type="common">Greater mouse-eared bat</name>
    <name type="synonym">Vespertilio myotis</name>
    <dbReference type="NCBI Taxonomy" id="51298"/>
    <lineage>
        <taxon>Eukaryota</taxon>
        <taxon>Metazoa</taxon>
        <taxon>Chordata</taxon>
        <taxon>Craniata</taxon>
        <taxon>Vertebrata</taxon>
        <taxon>Euteleostomi</taxon>
        <taxon>Mammalia</taxon>
        <taxon>Eutheria</taxon>
        <taxon>Laurasiatheria</taxon>
        <taxon>Chiroptera</taxon>
        <taxon>Yangochiroptera</taxon>
        <taxon>Vespertilionidae</taxon>
        <taxon>Myotis</taxon>
    </lineage>
</organism>
<keyword evidence="3" id="KW-1185">Reference proteome</keyword>
<feature type="compositionally biased region" description="Basic and acidic residues" evidence="1">
    <location>
        <begin position="208"/>
        <end position="217"/>
    </location>
</feature>
<proteinExistence type="predicted"/>
<sequence length="217" mass="23496">MECLAPHPGQSQGQLQELTDVGFEAMGEARGTWKARTTEALKPSRDSGRQTDGWTPELTGARNSAAAHQGPLIILALKPPPQPRTLPEPGKVSDGPYKEKWDPLTRPPQRQTIEKRPLPRAMGHRVLKEPTPVSMHLGKPRPRANAWPTAPDCPLTRPGCVSAPLICRPPGPQGQGGRTARGRGPVLTFLGSHRKLSTTKSHPSSLPERGRAWAEGT</sequence>
<comment type="caution">
    <text evidence="2">The sequence shown here is derived from an EMBL/GenBank/DDBJ whole genome shotgun (WGS) entry which is preliminary data.</text>
</comment>